<dbReference type="EMBL" id="JARYMX010000002">
    <property type="protein sequence ID" value="KAJ9561798.1"/>
    <property type="molecule type" value="Genomic_DNA"/>
</dbReference>
<name>A0AA38TRK5_9ASTR</name>
<dbReference type="AlphaFoldDB" id="A0AA38TRK5"/>
<reference evidence="1" key="1">
    <citation type="submission" date="2023-03" db="EMBL/GenBank/DDBJ databases">
        <title>Chromosome-scale reference genome and RAD-based genetic map of yellow starthistle (Centaurea solstitialis) reveal putative structural variation and QTLs associated with invader traits.</title>
        <authorList>
            <person name="Reatini B."/>
            <person name="Cang F.A."/>
            <person name="Jiang Q."/>
            <person name="Mckibben M.T.W."/>
            <person name="Barker M.S."/>
            <person name="Rieseberg L.H."/>
            <person name="Dlugosch K.M."/>
        </authorList>
    </citation>
    <scope>NUCLEOTIDE SEQUENCE</scope>
    <source>
        <strain evidence="1">CAN-66</strain>
        <tissue evidence="1">Leaf</tissue>
    </source>
</reference>
<comment type="caution">
    <text evidence="1">The sequence shown here is derived from an EMBL/GenBank/DDBJ whole genome shotgun (WGS) entry which is preliminary data.</text>
</comment>
<dbReference type="Proteomes" id="UP001172457">
    <property type="component" value="Chromosome 2"/>
</dbReference>
<keyword evidence="2" id="KW-1185">Reference proteome</keyword>
<gene>
    <name evidence="1" type="ORF">OSB04_006958</name>
</gene>
<organism evidence="1 2">
    <name type="scientific">Centaurea solstitialis</name>
    <name type="common">yellow star-thistle</name>
    <dbReference type="NCBI Taxonomy" id="347529"/>
    <lineage>
        <taxon>Eukaryota</taxon>
        <taxon>Viridiplantae</taxon>
        <taxon>Streptophyta</taxon>
        <taxon>Embryophyta</taxon>
        <taxon>Tracheophyta</taxon>
        <taxon>Spermatophyta</taxon>
        <taxon>Magnoliopsida</taxon>
        <taxon>eudicotyledons</taxon>
        <taxon>Gunneridae</taxon>
        <taxon>Pentapetalae</taxon>
        <taxon>asterids</taxon>
        <taxon>campanulids</taxon>
        <taxon>Asterales</taxon>
        <taxon>Asteraceae</taxon>
        <taxon>Carduoideae</taxon>
        <taxon>Cardueae</taxon>
        <taxon>Centaureinae</taxon>
        <taxon>Centaurea</taxon>
    </lineage>
</organism>
<protein>
    <submittedName>
        <fullName evidence="1">Uncharacterized protein</fullName>
    </submittedName>
</protein>
<accession>A0AA38TRK5</accession>
<sequence>MPRRGPFPFQKCSGNGYALEAAFGSASQLSFEETQGSTTDQPPLWDNVTKLEKLSGSGGCWKFKCNFCSKSRQGSYSRVRALAWCQRDVYEEKKLESQAKEVELPCEAGVGFKKRKGISIPIERAFGVKIRDQLDQEIARMFYTGGVPFNLARNPHYLRAFQFAANNKNDGYVPLGYNKLRTRLLQKEKDNVHMLLDPLRSTWKEKMCNYCE</sequence>
<evidence type="ECO:0000313" key="2">
    <source>
        <dbReference type="Proteomes" id="UP001172457"/>
    </source>
</evidence>
<proteinExistence type="predicted"/>
<evidence type="ECO:0000313" key="1">
    <source>
        <dbReference type="EMBL" id="KAJ9561798.1"/>
    </source>
</evidence>